<feature type="transmembrane region" description="Helical" evidence="5">
    <location>
        <begin position="127"/>
        <end position="147"/>
    </location>
</feature>
<organism evidence="7 10">
    <name type="scientific">Sulfolobus acidocaldarius</name>
    <dbReference type="NCBI Taxonomy" id="2285"/>
    <lineage>
        <taxon>Archaea</taxon>
        <taxon>Thermoproteota</taxon>
        <taxon>Thermoprotei</taxon>
        <taxon>Sulfolobales</taxon>
        <taxon>Sulfolobaceae</taxon>
        <taxon>Sulfolobus</taxon>
    </lineage>
</organism>
<feature type="transmembrane region" description="Helical" evidence="5">
    <location>
        <begin position="229"/>
        <end position="253"/>
    </location>
</feature>
<dbReference type="PaxDb" id="1435377-SUSAZ_02180"/>
<feature type="transmembrane region" description="Helical" evidence="5">
    <location>
        <begin position="273"/>
        <end position="306"/>
    </location>
</feature>
<dbReference type="EMBL" id="CP013695">
    <property type="protein sequence ID" value="ALU31930.1"/>
    <property type="molecule type" value="Genomic_DNA"/>
</dbReference>
<evidence type="ECO:0000256" key="2">
    <source>
        <dbReference type="ARBA" id="ARBA00022692"/>
    </source>
</evidence>
<feature type="transmembrane region" description="Helical" evidence="5">
    <location>
        <begin position="34"/>
        <end position="58"/>
    </location>
</feature>
<feature type="transmembrane region" description="Helical" evidence="5">
    <location>
        <begin position="417"/>
        <end position="435"/>
    </location>
</feature>
<dbReference type="PIRSF" id="PIRSF006060">
    <property type="entry name" value="AA_transporter"/>
    <property type="match status" value="1"/>
</dbReference>
<feature type="transmembrane region" description="Helical" evidence="5">
    <location>
        <begin position="196"/>
        <end position="217"/>
    </location>
</feature>
<protein>
    <submittedName>
        <fullName evidence="7">Amino acid permease</fullName>
    </submittedName>
</protein>
<feature type="transmembrane region" description="Helical" evidence="5">
    <location>
        <begin position="152"/>
        <end position="176"/>
    </location>
</feature>
<comment type="subcellular location">
    <subcellularLocation>
        <location evidence="1">Membrane</location>
        <topology evidence="1">Multi-pass membrane protein</topology>
    </subcellularLocation>
</comment>
<dbReference type="RefSeq" id="WP_058692933.1">
    <property type="nucleotide sequence ID" value="NZ_CP013694.1"/>
</dbReference>
<dbReference type="InterPro" id="IPR004841">
    <property type="entry name" value="AA-permease/SLC12A_dom"/>
</dbReference>
<dbReference type="STRING" id="1435377.SUSAZ_02180"/>
<dbReference type="EMBL" id="CP013694">
    <property type="protein sequence ID" value="ALU29203.1"/>
    <property type="molecule type" value="Genomic_DNA"/>
</dbReference>
<evidence type="ECO:0000259" key="6">
    <source>
        <dbReference type="Pfam" id="PF00324"/>
    </source>
</evidence>
<dbReference type="PANTHER" id="PTHR42770:SF11">
    <property type="entry name" value="INNER MEMBRANE TRANSPORT PROTEIN YBAT"/>
    <property type="match status" value="1"/>
</dbReference>
<dbReference type="OrthoDB" id="36693at2157"/>
<dbReference type="GO" id="GO:0055085">
    <property type="term" value="P:transmembrane transport"/>
    <property type="evidence" value="ECO:0007669"/>
    <property type="project" value="InterPro"/>
</dbReference>
<evidence type="ECO:0000256" key="5">
    <source>
        <dbReference type="SAM" id="Phobius"/>
    </source>
</evidence>
<reference evidence="9 10" key="1">
    <citation type="submission" date="2015-12" db="EMBL/GenBank/DDBJ databases">
        <title>A stable core within a dynamic pangenome in Sulfolobus acidocaldarius.</title>
        <authorList>
            <person name="Anderson R."/>
            <person name="Kouris A."/>
            <person name="Seward C."/>
            <person name="Campbell K."/>
            <person name="Whitaker R."/>
        </authorList>
    </citation>
    <scope>NUCLEOTIDE SEQUENCE [LARGE SCALE GENOMIC DNA]</scope>
    <source>
        <strain evidence="7 10">GG12-C01-09</strain>
        <strain evidence="8 9">NG05B_CO5_07</strain>
    </source>
</reference>
<dbReference type="Proteomes" id="UP000065473">
    <property type="component" value="Chromosome"/>
</dbReference>
<dbReference type="Pfam" id="PF00324">
    <property type="entry name" value="AA_permease"/>
    <property type="match status" value="1"/>
</dbReference>
<evidence type="ECO:0000313" key="9">
    <source>
        <dbReference type="Proteomes" id="UP000060043"/>
    </source>
</evidence>
<evidence type="ECO:0000256" key="3">
    <source>
        <dbReference type="ARBA" id="ARBA00022989"/>
    </source>
</evidence>
<feature type="domain" description="Amino acid permease/ SLC12A" evidence="6">
    <location>
        <begin position="17"/>
        <end position="368"/>
    </location>
</feature>
<name>A0A0U3FP28_9CREN</name>
<dbReference type="Proteomes" id="UP000060043">
    <property type="component" value="Chromosome"/>
</dbReference>
<evidence type="ECO:0000256" key="4">
    <source>
        <dbReference type="ARBA" id="ARBA00023136"/>
    </source>
</evidence>
<keyword evidence="3 5" id="KW-1133">Transmembrane helix</keyword>
<dbReference type="Gene3D" id="1.20.1740.10">
    <property type="entry name" value="Amino acid/polyamine transporter I"/>
    <property type="match status" value="1"/>
</dbReference>
<gene>
    <name evidence="7" type="ORF">ATY89_04140</name>
    <name evidence="8" type="ORF">ATZ20_07165</name>
</gene>
<evidence type="ECO:0000313" key="7">
    <source>
        <dbReference type="EMBL" id="ALU29203.1"/>
    </source>
</evidence>
<evidence type="ECO:0000313" key="10">
    <source>
        <dbReference type="Proteomes" id="UP000065473"/>
    </source>
</evidence>
<evidence type="ECO:0000256" key="1">
    <source>
        <dbReference type="ARBA" id="ARBA00004141"/>
    </source>
</evidence>
<feature type="transmembrane region" description="Helical" evidence="5">
    <location>
        <begin position="327"/>
        <end position="348"/>
    </location>
</feature>
<accession>A0A0U3FP28</accession>
<keyword evidence="2 5" id="KW-0812">Transmembrane</keyword>
<keyword evidence="4 5" id="KW-0472">Membrane</keyword>
<sequence>MQLSKGSLSIRESYGQAMAVTAPLGSVVSTTTAAIAYAGKSVLFATLLAFLASLLWMFTLTKYTKKIASPGGYYTFGSAAWRSKTVAYYEAITEVIAYSSLNAVNSFSVYLLLKVTFQMLNLELPDYVLPLSLVIGLIYPTLSSVILHIRKVLGYIVSISATLEVIFLYVLFGYAVATRGFDITYLSPVGTNFSSLGTAMVLTIVSIAGAGAAAYLGEETKKPTSTITTGIKIAYVVGGGAILAGTYALVALWNEPIQTLSNSPQPLIQELYPISFIVMLISLILSINSLLASNIGTTVGAARILFNLAREKAMPKVFSRLNSEREPLIATVVVGLISAIFAISSLTYTGSADVAFTEISFISSLFWLAGRIVDNLGAPVFYWRLRELTPKILIVFLGSTTINLVGMIGSLKAPDMFQAVYLISVLAAATLWYIIKARKGIAGKYLVDENNQLITMEEYFAKVRSR</sequence>
<dbReference type="GO" id="GO:0016020">
    <property type="term" value="C:membrane"/>
    <property type="evidence" value="ECO:0007669"/>
    <property type="project" value="UniProtKB-SubCell"/>
</dbReference>
<dbReference type="PANTHER" id="PTHR42770">
    <property type="entry name" value="AMINO ACID TRANSPORTER-RELATED"/>
    <property type="match status" value="1"/>
</dbReference>
<feature type="transmembrane region" description="Helical" evidence="5">
    <location>
        <begin position="91"/>
        <end position="112"/>
    </location>
</feature>
<proteinExistence type="predicted"/>
<evidence type="ECO:0000313" key="8">
    <source>
        <dbReference type="EMBL" id="ALU31930.1"/>
    </source>
</evidence>
<dbReference type="InterPro" id="IPR050367">
    <property type="entry name" value="APC_superfamily"/>
</dbReference>
<feature type="transmembrane region" description="Helical" evidence="5">
    <location>
        <begin position="393"/>
        <end position="411"/>
    </location>
</feature>
<dbReference type="AlphaFoldDB" id="A0A0U3FP28"/>